<name>A0A812LH33_9DINO</name>
<dbReference type="OrthoDB" id="433936at2759"/>
<dbReference type="SUPFAM" id="SSF52540">
    <property type="entry name" value="P-loop containing nucleoside triphosphate hydrolases"/>
    <property type="match status" value="2"/>
</dbReference>
<dbReference type="Gene3D" id="3.40.50.300">
    <property type="entry name" value="P-loop containing nucleotide triphosphate hydrolases"/>
    <property type="match status" value="2"/>
</dbReference>
<reference evidence="2" key="1">
    <citation type="submission" date="2021-02" db="EMBL/GenBank/DDBJ databases">
        <authorList>
            <person name="Dougan E. K."/>
            <person name="Rhodes N."/>
            <person name="Thang M."/>
            <person name="Chan C."/>
        </authorList>
    </citation>
    <scope>NUCLEOTIDE SEQUENCE</scope>
</reference>
<dbReference type="InterPro" id="IPR027417">
    <property type="entry name" value="P-loop_NTPase"/>
</dbReference>
<evidence type="ECO:0000313" key="2">
    <source>
        <dbReference type="EMBL" id="CAE7243324.1"/>
    </source>
</evidence>
<evidence type="ECO:0000256" key="1">
    <source>
        <dbReference type="SAM" id="MobiDB-lite"/>
    </source>
</evidence>
<dbReference type="Proteomes" id="UP000604046">
    <property type="component" value="Unassembled WGS sequence"/>
</dbReference>
<comment type="caution">
    <text evidence="2">The sequence shown here is derived from an EMBL/GenBank/DDBJ whole genome shotgun (WGS) entry which is preliminary data.</text>
</comment>
<feature type="region of interest" description="Disordered" evidence="1">
    <location>
        <begin position="1088"/>
        <end position="1112"/>
    </location>
</feature>
<keyword evidence="3" id="KW-1185">Reference proteome</keyword>
<accession>A0A812LH33</accession>
<protein>
    <submittedName>
        <fullName evidence="2">Gly-3 protein</fullName>
    </submittedName>
</protein>
<gene>
    <name evidence="2" type="primary">gly-3</name>
    <name evidence="2" type="ORF">SNAT2548_LOCUS11264</name>
</gene>
<proteinExistence type="predicted"/>
<dbReference type="EMBL" id="CAJNDS010001001">
    <property type="protein sequence ID" value="CAE7243324.1"/>
    <property type="molecule type" value="Genomic_DNA"/>
</dbReference>
<sequence>MAWDICIAEFDPRWWESRYEDEADVPYQADEVVEGDETATDPRDVVTSACQQPGWPGPPCEKLNLFLMHHIRPIARWAELRYRIFLEMQKQKPDRVEVFFYQDFRRNATGVLESLARFVGVSPSDPGLQALAQAAASGVTCLATSLLPGFLVASLTRMMKQELSRDLADPWAAICPPTWPAGCRRQSQLNRGIGRIGDTCGARARYCPDLCYRMNTPPFCASLSSGPTTKPCRVDNAGQDWFVSMVPNTVNRGVMHTYFQPIGKRKSSDGDATLEAWKYAWERAGWTTRVLNLSDAQQSPDFEEFNHTLWTKVPLGQGYEYDYQCYIRYLAMEMAGGGWMSDYDVIPTYLPPDVELPNSGTFTVYQQHVPALMSGSKEQWGKVARRLLEQGVKHGSPGHLRDQLFSDMHSMEALEMQPQREFIFINVIADAHEWKDLLNPRCEVIQKRMTLAIHFAHSALDKAGVGIKRRGVVMRKGADRWWQCHGLDTSLFTTSSTTVVSIEGPSSSSEAPANTGVPAGPVDWRFGVGGNASFQLLYSPSSRLEAACTVLNQLGKLRCLGELNCSSDVTCDRDSMYLTNIGNSTGCQPSWPALPTPEEVKAEARLFLQQSLGRVVVLLRDPRDIVLSTYGRAGAKNPDCPDKALFALRHIQPVSRWINLRHRLVTRLREIDPTRAAVLFFEDFFTNTSSMVRSMALFMGVQVSISMLKSLSDVAKVTSDNTTGVRFCLAASAVPDHIGAAMTRRMQRALSPTLWERWRTNCEPLWPKLPPCSGESKLVPRTKFGADTCSGTTGRSCPNLCGFGKHGCVLPGLSEFPEPCNVNQVADFWKSGPQHEVPRGVIHTYYTSTDVTDPEDKRTHTLINWQKAWQRAGWETRVLTIDDARVSENFTNFSSSVLKIPLGGNKMYDYHCYIRYLAMAEAGGGWLSDYDTIPTWLAPDADLPNGGRFTIMQNHVPALMSGTKEEWYRIAHELVAVGLAKGEELAVGDSKNPLFSDMFAMLALRQQDPQPLIFINTVGDGSEWGPDVRKTDCALMRRFSAGMHFSHRSMQEIGLHMNFRGRTMKRATDRFWQCYAESSRSFAFKAENQTTTSVLPHRTKRRTSTTTEPANP</sequence>
<evidence type="ECO:0000313" key="3">
    <source>
        <dbReference type="Proteomes" id="UP000604046"/>
    </source>
</evidence>
<dbReference type="AlphaFoldDB" id="A0A812LH33"/>
<organism evidence="2 3">
    <name type="scientific">Symbiodinium natans</name>
    <dbReference type="NCBI Taxonomy" id="878477"/>
    <lineage>
        <taxon>Eukaryota</taxon>
        <taxon>Sar</taxon>
        <taxon>Alveolata</taxon>
        <taxon>Dinophyceae</taxon>
        <taxon>Suessiales</taxon>
        <taxon>Symbiodiniaceae</taxon>
        <taxon>Symbiodinium</taxon>
    </lineage>
</organism>